<name>A0AAV9WLL6_9PEZI</name>
<evidence type="ECO:0000313" key="2">
    <source>
        <dbReference type="Proteomes" id="UP001370758"/>
    </source>
</evidence>
<proteinExistence type="predicted"/>
<dbReference type="Proteomes" id="UP001370758">
    <property type="component" value="Unassembled WGS sequence"/>
</dbReference>
<protein>
    <submittedName>
        <fullName evidence="1">Uncharacterized protein</fullName>
    </submittedName>
</protein>
<accession>A0AAV9WLL6</accession>
<dbReference type="EMBL" id="JAVHJL010000001">
    <property type="protein sequence ID" value="KAK6511131.1"/>
    <property type="molecule type" value="Genomic_DNA"/>
</dbReference>
<comment type="caution">
    <text evidence="1">The sequence shown here is derived from an EMBL/GenBank/DDBJ whole genome shotgun (WGS) entry which is preliminary data.</text>
</comment>
<evidence type="ECO:0000313" key="1">
    <source>
        <dbReference type="EMBL" id="KAK6511131.1"/>
    </source>
</evidence>
<keyword evidence="2" id="KW-1185">Reference proteome</keyword>
<reference evidence="1 2" key="1">
    <citation type="submission" date="2023-08" db="EMBL/GenBank/DDBJ databases">
        <authorList>
            <person name="Palmer J.M."/>
        </authorList>
    </citation>
    <scope>NUCLEOTIDE SEQUENCE [LARGE SCALE GENOMIC DNA]</scope>
    <source>
        <strain evidence="1 2">TWF481</strain>
    </source>
</reference>
<gene>
    <name evidence="1" type="ORF">TWF481_000053</name>
</gene>
<sequence length="271" mass="30434">MAASANRQKLYFLAPTFEWSPDQIKLGSLITSEKTPHISRIDPIPIPPHSIYDREERFFNEVFDTNTGLSCGVLTGLKDIFNANVNSETTISRDKETRITGRKFHTASFEPPLEYVQESLADALKDPIMASYMKSKMFGIKRKLFMVTGVKTGQSIVVTPGRLLKSTEGKLVREEAYTPKPEEFRVIGYKVTQIIRKRKKDPQQKDVVGGVLMGGNLPRGNFAEEFELEPEDFDSGLAEFSTGNQINIDIIEKPVDIGENIDTPIKCTVNQ</sequence>
<dbReference type="AlphaFoldDB" id="A0AAV9WLL6"/>
<organism evidence="1 2">
    <name type="scientific">Arthrobotrys musiformis</name>
    <dbReference type="NCBI Taxonomy" id="47236"/>
    <lineage>
        <taxon>Eukaryota</taxon>
        <taxon>Fungi</taxon>
        <taxon>Dikarya</taxon>
        <taxon>Ascomycota</taxon>
        <taxon>Pezizomycotina</taxon>
        <taxon>Orbiliomycetes</taxon>
        <taxon>Orbiliales</taxon>
        <taxon>Orbiliaceae</taxon>
        <taxon>Arthrobotrys</taxon>
    </lineage>
</organism>